<feature type="chain" id="PRO_5024303812" description="Sel1 repeat family protein" evidence="1">
    <location>
        <begin position="23"/>
        <end position="208"/>
    </location>
</feature>
<dbReference type="Proteomes" id="UP000387223">
    <property type="component" value="Unassembled WGS sequence"/>
</dbReference>
<protein>
    <recommendedName>
        <fullName evidence="4">Sel1 repeat family protein</fullName>
    </recommendedName>
</protein>
<evidence type="ECO:0000313" key="2">
    <source>
        <dbReference type="EMBL" id="GBO90188.1"/>
    </source>
</evidence>
<evidence type="ECO:0000256" key="1">
    <source>
        <dbReference type="SAM" id="SignalP"/>
    </source>
</evidence>
<organism evidence="2 3">
    <name type="scientific">Marinobacter salsuginis</name>
    <dbReference type="NCBI Taxonomy" id="418719"/>
    <lineage>
        <taxon>Bacteria</taxon>
        <taxon>Pseudomonadati</taxon>
        <taxon>Pseudomonadota</taxon>
        <taxon>Gammaproteobacteria</taxon>
        <taxon>Pseudomonadales</taxon>
        <taxon>Marinobacteraceae</taxon>
        <taxon>Marinobacter</taxon>
    </lineage>
</organism>
<accession>A0A5M3Q4K6</accession>
<evidence type="ECO:0008006" key="4">
    <source>
        <dbReference type="Google" id="ProtNLM"/>
    </source>
</evidence>
<gene>
    <name evidence="2" type="ORF">MSSD14B_38560</name>
</gene>
<dbReference type="EMBL" id="BGZI01000035">
    <property type="protein sequence ID" value="GBO90188.1"/>
    <property type="molecule type" value="Genomic_DNA"/>
</dbReference>
<feature type="signal peptide" evidence="1">
    <location>
        <begin position="1"/>
        <end position="22"/>
    </location>
</feature>
<dbReference type="InterPro" id="IPR050767">
    <property type="entry name" value="Sel1_AlgK"/>
</dbReference>
<comment type="caution">
    <text evidence="2">The sequence shown here is derived from an EMBL/GenBank/DDBJ whole genome shotgun (WGS) entry which is preliminary data.</text>
</comment>
<evidence type="ECO:0000313" key="3">
    <source>
        <dbReference type="Proteomes" id="UP000387223"/>
    </source>
</evidence>
<name>A0A5M3Q4K6_9GAMM</name>
<dbReference type="PANTHER" id="PTHR11102:SF160">
    <property type="entry name" value="ERAD-ASSOCIATED E3 UBIQUITIN-PROTEIN LIGASE COMPONENT HRD3"/>
    <property type="match status" value="1"/>
</dbReference>
<dbReference type="RefSeq" id="WP_136630742.1">
    <property type="nucleotide sequence ID" value="NZ_BGZI01000035.1"/>
</dbReference>
<dbReference type="PANTHER" id="PTHR11102">
    <property type="entry name" value="SEL-1-LIKE PROTEIN"/>
    <property type="match status" value="1"/>
</dbReference>
<proteinExistence type="predicted"/>
<sequence length="208" mass="22450">MTLRAMVAALAVLFAGTQQSLANEDIQSAANALKSGNYSQALTLARPLADNGNADAQLLMGVMYIRGLGVSKDASKAYDMYLKAAEQGQAAAMHNLASMHYRGEGIPINFNEAREWNRKAAETGLTIAQHDYAAMLESGVGGSRDINGALRFYQMAARGGYTNASFKLGRMLADQNPQASMRFLCQAASKNHNGAKQMLGPRIRNCRR</sequence>
<dbReference type="AlphaFoldDB" id="A0A5M3Q4K6"/>
<dbReference type="Gene3D" id="1.25.40.10">
    <property type="entry name" value="Tetratricopeptide repeat domain"/>
    <property type="match status" value="1"/>
</dbReference>
<dbReference type="InterPro" id="IPR006597">
    <property type="entry name" value="Sel1-like"/>
</dbReference>
<dbReference type="SMART" id="SM00671">
    <property type="entry name" value="SEL1"/>
    <property type="match status" value="4"/>
</dbReference>
<dbReference type="InterPro" id="IPR011990">
    <property type="entry name" value="TPR-like_helical_dom_sf"/>
</dbReference>
<keyword evidence="1" id="KW-0732">Signal</keyword>
<dbReference type="Pfam" id="PF08238">
    <property type="entry name" value="Sel1"/>
    <property type="match status" value="4"/>
</dbReference>
<dbReference type="SUPFAM" id="SSF81901">
    <property type="entry name" value="HCP-like"/>
    <property type="match status" value="1"/>
</dbReference>
<reference evidence="2 3" key="1">
    <citation type="journal article" date="2019" name="J. Gen. Appl. Microbiol.">
        <title>Aerobic degradation of cis-dichloroethene by the marine bacterium Marinobacter salsuginis strain 5N-3.</title>
        <authorList>
            <person name="Inoue Y."/>
            <person name="Fukunaga Y."/>
            <person name="Katsumata H."/>
            <person name="Ohji S."/>
            <person name="Hosoyama A."/>
            <person name="Mori K."/>
            <person name="Ando K."/>
        </authorList>
    </citation>
    <scope>NUCLEOTIDE SEQUENCE [LARGE SCALE GENOMIC DNA]</scope>
    <source>
        <strain evidence="2 3">NBRC 109114</strain>
    </source>
</reference>